<dbReference type="GO" id="GO:0007165">
    <property type="term" value="P:signal transduction"/>
    <property type="evidence" value="ECO:0007669"/>
    <property type="project" value="InterPro"/>
</dbReference>
<dbReference type="InterPro" id="IPR036890">
    <property type="entry name" value="HATPase_C_sf"/>
</dbReference>
<dbReference type="SUPFAM" id="SSF50341">
    <property type="entry name" value="CheW-like"/>
    <property type="match status" value="1"/>
</dbReference>
<dbReference type="EMBL" id="MGDD01000253">
    <property type="protein sequence ID" value="OGL43823.1"/>
    <property type="molecule type" value="Genomic_DNA"/>
</dbReference>
<dbReference type="InterPro" id="IPR004358">
    <property type="entry name" value="Sig_transdc_His_kin-like_C"/>
</dbReference>
<dbReference type="SUPFAM" id="SSF55874">
    <property type="entry name" value="ATPase domain of HSP90 chaperone/DNA topoisomerase II/histidine kinase"/>
    <property type="match status" value="1"/>
</dbReference>
<dbReference type="PROSITE" id="PS50109">
    <property type="entry name" value="HIS_KIN"/>
    <property type="match status" value="1"/>
</dbReference>
<comment type="caution">
    <text evidence="9">The sequence shown here is derived from an EMBL/GenBank/DDBJ whole genome shotgun (WGS) entry which is preliminary data.</text>
</comment>
<evidence type="ECO:0000256" key="3">
    <source>
        <dbReference type="ARBA" id="ARBA00022553"/>
    </source>
</evidence>
<evidence type="ECO:0000256" key="4">
    <source>
        <dbReference type="ARBA" id="ARBA00022679"/>
    </source>
</evidence>
<keyword evidence="5" id="KW-0418">Kinase</keyword>
<dbReference type="InterPro" id="IPR002545">
    <property type="entry name" value="CheW-lke_dom"/>
</dbReference>
<evidence type="ECO:0000256" key="5">
    <source>
        <dbReference type="ARBA" id="ARBA00022777"/>
    </source>
</evidence>
<dbReference type="PRINTS" id="PR00344">
    <property type="entry name" value="BCTRLSENSOR"/>
</dbReference>
<dbReference type="Gene3D" id="2.30.30.40">
    <property type="entry name" value="SH3 Domains"/>
    <property type="match status" value="1"/>
</dbReference>
<evidence type="ECO:0000313" key="9">
    <source>
        <dbReference type="EMBL" id="OGL43823.1"/>
    </source>
</evidence>
<proteinExistence type="predicted"/>
<dbReference type="Pfam" id="PF01584">
    <property type="entry name" value="CheW"/>
    <property type="match status" value="1"/>
</dbReference>
<feature type="domain" description="CheW-like" evidence="8">
    <location>
        <begin position="212"/>
        <end position="342"/>
    </location>
</feature>
<dbReference type="Gene3D" id="3.30.565.10">
    <property type="entry name" value="Histidine kinase-like ATPase, C-terminal domain"/>
    <property type="match status" value="1"/>
</dbReference>
<dbReference type="PANTHER" id="PTHR43395">
    <property type="entry name" value="SENSOR HISTIDINE KINASE CHEA"/>
    <property type="match status" value="1"/>
</dbReference>
<dbReference type="InterPro" id="IPR003594">
    <property type="entry name" value="HATPase_dom"/>
</dbReference>
<dbReference type="AlphaFoldDB" id="A0A1F7RQM3"/>
<reference evidence="9 10" key="1">
    <citation type="journal article" date="2016" name="Nat. Commun.">
        <title>Thousands of microbial genomes shed light on interconnected biogeochemical processes in an aquifer system.</title>
        <authorList>
            <person name="Anantharaman K."/>
            <person name="Brown C.T."/>
            <person name="Hug L.A."/>
            <person name="Sharon I."/>
            <person name="Castelle C.J."/>
            <person name="Probst A.J."/>
            <person name="Thomas B.C."/>
            <person name="Singh A."/>
            <person name="Wilkins M.J."/>
            <person name="Karaoz U."/>
            <person name="Brodie E.L."/>
            <person name="Williams K.H."/>
            <person name="Hubbard S.S."/>
            <person name="Banfield J.F."/>
        </authorList>
    </citation>
    <scope>NUCLEOTIDE SEQUENCE [LARGE SCALE GENOMIC DNA]</scope>
</reference>
<dbReference type="SMART" id="SM00387">
    <property type="entry name" value="HATPase_c"/>
    <property type="match status" value="1"/>
</dbReference>
<evidence type="ECO:0000256" key="1">
    <source>
        <dbReference type="ARBA" id="ARBA00000085"/>
    </source>
</evidence>
<evidence type="ECO:0000256" key="2">
    <source>
        <dbReference type="ARBA" id="ARBA00012438"/>
    </source>
</evidence>
<dbReference type="CDD" id="cd16916">
    <property type="entry name" value="HATPase_CheA-like"/>
    <property type="match status" value="1"/>
</dbReference>
<dbReference type="Pfam" id="PF02518">
    <property type="entry name" value="HATPase_c"/>
    <property type="match status" value="1"/>
</dbReference>
<feature type="domain" description="Histidine kinase" evidence="7">
    <location>
        <begin position="1"/>
        <end position="210"/>
    </location>
</feature>
<organism evidence="9 10">
    <name type="scientific">Candidatus Schekmanbacteria bacterium RBG_13_48_7</name>
    <dbReference type="NCBI Taxonomy" id="1817878"/>
    <lineage>
        <taxon>Bacteria</taxon>
        <taxon>Candidatus Schekmaniibacteriota</taxon>
    </lineage>
</organism>
<dbReference type="PANTHER" id="PTHR43395:SF10">
    <property type="entry name" value="CHEMOTAXIS PROTEIN CHEA"/>
    <property type="match status" value="1"/>
</dbReference>
<evidence type="ECO:0000256" key="6">
    <source>
        <dbReference type="ARBA" id="ARBA00035100"/>
    </source>
</evidence>
<dbReference type="InterPro" id="IPR005467">
    <property type="entry name" value="His_kinase_dom"/>
</dbReference>
<keyword evidence="4" id="KW-0808">Transferase</keyword>
<dbReference type="PROSITE" id="PS50851">
    <property type="entry name" value="CHEW"/>
    <property type="match status" value="1"/>
</dbReference>
<dbReference type="SMART" id="SM00260">
    <property type="entry name" value="CheW"/>
    <property type="match status" value="1"/>
</dbReference>
<evidence type="ECO:0000259" key="8">
    <source>
        <dbReference type="PROSITE" id="PS50851"/>
    </source>
</evidence>
<comment type="function">
    <text evidence="6">Involved in the transmission of sensory signals from the chemoreceptors to the flagellar motors. CheA is autophosphorylated; it can transfer its phosphate group to either CheB or CheY.</text>
</comment>
<dbReference type="FunFam" id="3.30.565.10:FF:000016">
    <property type="entry name" value="Chemotaxis protein CheA, putative"/>
    <property type="match status" value="1"/>
</dbReference>
<gene>
    <name evidence="9" type="ORF">A2161_10840</name>
</gene>
<dbReference type="GO" id="GO:0006935">
    <property type="term" value="P:chemotaxis"/>
    <property type="evidence" value="ECO:0007669"/>
    <property type="project" value="InterPro"/>
</dbReference>
<dbReference type="InterPro" id="IPR036061">
    <property type="entry name" value="CheW-like_dom_sf"/>
</dbReference>
<comment type="catalytic activity">
    <reaction evidence="1">
        <text>ATP + protein L-histidine = ADP + protein N-phospho-L-histidine.</text>
        <dbReference type="EC" id="2.7.13.3"/>
    </reaction>
</comment>
<evidence type="ECO:0000259" key="7">
    <source>
        <dbReference type="PROSITE" id="PS50109"/>
    </source>
</evidence>
<dbReference type="EC" id="2.7.13.3" evidence="2"/>
<dbReference type="GO" id="GO:0004673">
    <property type="term" value="F:protein histidine kinase activity"/>
    <property type="evidence" value="ECO:0007669"/>
    <property type="project" value="UniProtKB-EC"/>
</dbReference>
<dbReference type="InterPro" id="IPR051315">
    <property type="entry name" value="Bact_Chemotaxis_CheA"/>
</dbReference>
<accession>A0A1F7RQM3</accession>
<dbReference type="Proteomes" id="UP000179266">
    <property type="component" value="Unassembled WGS sequence"/>
</dbReference>
<name>A0A1F7RQM3_9BACT</name>
<protein>
    <recommendedName>
        <fullName evidence="2">histidine kinase</fullName>
        <ecNumber evidence="2">2.7.13.3</ecNumber>
    </recommendedName>
</protein>
<sequence length="342" mass="37892">MLVTLDQLDNLVNEIHTNLMLARMMPFEIIANRFPRVVRDLSLRAGKEIDFQIIGSEIELDRVILDEIGDPLIHILRNSIDHGIEPPGVRINQGKSRRGKINLIATREKESVFIEVEDDGAGIDPQNIKVKAIEKGLISREQAELLSSDELLMFIWLPGFSTSNTVTDISGRGVGMDVVKTQIESIGGSLDISSEPHRGTRISLKLPLTVAIVDVLLTKMNKSIFAIPISKINRTMEIARKNIIVSRGQNLLETPEGIIPLISLNQVLNIKSLNGKKDILTIILVEIKKKQIGIIVDELLGQEEMVIKPLGNPLERIKGFSGVSILGDGQLVLILDLQNLIR</sequence>
<keyword evidence="3" id="KW-0597">Phosphoprotein</keyword>
<evidence type="ECO:0000313" key="10">
    <source>
        <dbReference type="Proteomes" id="UP000179266"/>
    </source>
</evidence>